<evidence type="ECO:0000313" key="5">
    <source>
        <dbReference type="Proteomes" id="UP000198287"/>
    </source>
</evidence>
<keyword evidence="4" id="KW-0808">Transferase</keyword>
<dbReference type="GO" id="GO:0009249">
    <property type="term" value="P:protein lipoylation"/>
    <property type="evidence" value="ECO:0007669"/>
    <property type="project" value="InterPro"/>
</dbReference>
<dbReference type="EMBL" id="LNIX01000003">
    <property type="protein sequence ID" value="OXA57541.1"/>
    <property type="molecule type" value="Genomic_DNA"/>
</dbReference>
<comment type="pathway">
    <text evidence="1">Protein modification; protein lipoylation via exogenous pathway; protein N(6)-(lipoyl)lysine from lipoate: step 2/2.</text>
</comment>
<sequence>MQAVLGKVVGTFRGVGAPLKASGSILLGNGSGLASAAGSATSSRVWHGFAIIGTNRFYATTRTASDNKEPEKSVFISQSTDIHTNLALEDWIYRNFNFENHRVLLLWRNDPCVVIGRHQNPWTEVDVSLAEEAKLPVVRRNSGGGCVYHDQGNLNCTFFTPRDGYDRKSNLEIICRALKRQFDIDADVSPRLDVNVQGYKISGTAAKLGKNAYHHCTLLVDADIKKLSALLNPDVDEKIESKATKSIKSPVKNLKSQDPTISVDKVLSSVGYEFLRSDSTGNDGGEKQIQHQRGFQMVNPTNEWFPGLEKIRSDLKGWEWNYGKTPDFSVDQSYPIGLGRANQDGAANIDLHLRIVKGRIENSQLRLPFGKEQLVDSNTLADLYAFINALKDRPFRMDILATFEGLLFKKSTQEVSATSSSRSLRDIRVAESLLIA</sequence>
<name>A0A226ELD5_FOLCA</name>
<evidence type="ECO:0000313" key="4">
    <source>
        <dbReference type="EMBL" id="OXA57541.1"/>
    </source>
</evidence>
<protein>
    <submittedName>
        <fullName evidence="4">Lipoyltransferase 1, mitochondrial</fullName>
    </submittedName>
</protein>
<dbReference type="SUPFAM" id="SSF55681">
    <property type="entry name" value="Class II aaRS and biotin synthetases"/>
    <property type="match status" value="1"/>
</dbReference>
<dbReference type="NCBIfam" id="TIGR00545">
    <property type="entry name" value="lipoyltrans"/>
    <property type="match status" value="1"/>
</dbReference>
<dbReference type="InterPro" id="IPR004143">
    <property type="entry name" value="BPL_LPL_catalytic"/>
</dbReference>
<dbReference type="Pfam" id="PF21948">
    <property type="entry name" value="LplA-B_cat"/>
    <property type="match status" value="1"/>
</dbReference>
<dbReference type="PROSITE" id="PS51733">
    <property type="entry name" value="BPL_LPL_CATALYTIC"/>
    <property type="match status" value="1"/>
</dbReference>
<dbReference type="CDD" id="cd16443">
    <property type="entry name" value="LplA"/>
    <property type="match status" value="1"/>
</dbReference>
<dbReference type="GO" id="GO:0017118">
    <property type="term" value="F:lipoyltransferase activity"/>
    <property type="evidence" value="ECO:0007669"/>
    <property type="project" value="TreeGrafter"/>
</dbReference>
<evidence type="ECO:0000256" key="1">
    <source>
        <dbReference type="ARBA" id="ARBA00005085"/>
    </source>
</evidence>
<comment type="similarity">
    <text evidence="2">Belongs to the LplA family.</text>
</comment>
<gene>
    <name evidence="4" type="ORF">Fcan01_08409</name>
</gene>
<dbReference type="UniPathway" id="UPA00537">
    <property type="reaction ID" value="UER00595"/>
</dbReference>
<proteinExistence type="inferred from homology"/>
<dbReference type="PANTHER" id="PTHR12561:SF3">
    <property type="entry name" value="LIPOYLTRANSFERASE 1, MITOCHONDRIAL"/>
    <property type="match status" value="1"/>
</dbReference>
<dbReference type="GO" id="GO:0005739">
    <property type="term" value="C:mitochondrion"/>
    <property type="evidence" value="ECO:0007669"/>
    <property type="project" value="TreeGrafter"/>
</dbReference>
<dbReference type="FunFam" id="3.30.930.10:FF:000045">
    <property type="entry name" value="lipoyltransferase 1, mitochondrial"/>
    <property type="match status" value="1"/>
</dbReference>
<dbReference type="OrthoDB" id="201621at2759"/>
<dbReference type="PANTHER" id="PTHR12561">
    <property type="entry name" value="LIPOATE-PROTEIN LIGASE"/>
    <property type="match status" value="1"/>
</dbReference>
<evidence type="ECO:0000256" key="2">
    <source>
        <dbReference type="ARBA" id="ARBA00008242"/>
    </source>
</evidence>
<reference evidence="4 5" key="1">
    <citation type="submission" date="2015-12" db="EMBL/GenBank/DDBJ databases">
        <title>The genome of Folsomia candida.</title>
        <authorList>
            <person name="Faddeeva A."/>
            <person name="Derks M.F."/>
            <person name="Anvar Y."/>
            <person name="Smit S."/>
            <person name="Van Straalen N."/>
            <person name="Roelofs D."/>
        </authorList>
    </citation>
    <scope>NUCLEOTIDE SEQUENCE [LARGE SCALE GENOMIC DNA]</scope>
    <source>
        <strain evidence="4 5">VU population</strain>
        <tissue evidence="4">Whole body</tissue>
    </source>
</reference>
<dbReference type="OMA" id="NFNFENH"/>
<dbReference type="Gene3D" id="3.30.930.10">
    <property type="entry name" value="Bira Bifunctional Protein, Domain 2"/>
    <property type="match status" value="1"/>
</dbReference>
<accession>A0A226ELD5</accession>
<dbReference type="STRING" id="158441.A0A226ELD5"/>
<dbReference type="InterPro" id="IPR004562">
    <property type="entry name" value="LipoylTrfase_LipoateP_Ligase"/>
</dbReference>
<keyword evidence="5" id="KW-1185">Reference proteome</keyword>
<evidence type="ECO:0000259" key="3">
    <source>
        <dbReference type="PROSITE" id="PS51733"/>
    </source>
</evidence>
<dbReference type="AlphaFoldDB" id="A0A226ELD5"/>
<dbReference type="Proteomes" id="UP000198287">
    <property type="component" value="Unassembled WGS sequence"/>
</dbReference>
<dbReference type="InterPro" id="IPR045864">
    <property type="entry name" value="aa-tRNA-synth_II/BPL/LPL"/>
</dbReference>
<feature type="domain" description="BPL/LPL catalytic" evidence="3">
    <location>
        <begin position="98"/>
        <end position="282"/>
    </location>
</feature>
<dbReference type="Gene3D" id="3.30.390.50">
    <property type="entry name" value="CO dehydrogenase flavoprotein, C-terminal domain"/>
    <property type="match status" value="1"/>
</dbReference>
<organism evidence="4 5">
    <name type="scientific">Folsomia candida</name>
    <name type="common">Springtail</name>
    <dbReference type="NCBI Taxonomy" id="158441"/>
    <lineage>
        <taxon>Eukaryota</taxon>
        <taxon>Metazoa</taxon>
        <taxon>Ecdysozoa</taxon>
        <taxon>Arthropoda</taxon>
        <taxon>Hexapoda</taxon>
        <taxon>Collembola</taxon>
        <taxon>Entomobryomorpha</taxon>
        <taxon>Isotomoidea</taxon>
        <taxon>Isotomidae</taxon>
        <taxon>Proisotominae</taxon>
        <taxon>Folsomia</taxon>
    </lineage>
</organism>
<comment type="caution">
    <text evidence="4">The sequence shown here is derived from an EMBL/GenBank/DDBJ whole genome shotgun (WGS) entry which is preliminary data.</text>
</comment>